<evidence type="ECO:0000256" key="1">
    <source>
        <dbReference type="SAM" id="SignalP"/>
    </source>
</evidence>
<dbReference type="PANTHER" id="PTHR38123:SF4">
    <property type="entry name" value="CELL WALL GALACTOMANNOPROTEIN, PUTATIVE (AFU_ORTHOLOGUE AFUA_4G00870)-RELATED"/>
    <property type="match status" value="1"/>
</dbReference>
<dbReference type="Proteomes" id="UP001056384">
    <property type="component" value="Chromosome 10"/>
</dbReference>
<evidence type="ECO:0000313" key="2">
    <source>
        <dbReference type="EMBL" id="USW57873.1"/>
    </source>
</evidence>
<protein>
    <submittedName>
        <fullName evidence="2">Cell wall mannoprotein</fullName>
    </submittedName>
</protein>
<evidence type="ECO:0000313" key="3">
    <source>
        <dbReference type="Proteomes" id="UP001056384"/>
    </source>
</evidence>
<dbReference type="Gene3D" id="1.20.1280.140">
    <property type="match status" value="1"/>
</dbReference>
<gene>
    <name evidence="2" type="ORF">Slin15195_G111920</name>
</gene>
<keyword evidence="1" id="KW-0732">Signal</keyword>
<reference evidence="2" key="1">
    <citation type="submission" date="2022-06" db="EMBL/GenBank/DDBJ databases">
        <title>Complete genome sequences of two strains of the flax pathogen Septoria linicola.</title>
        <authorList>
            <person name="Lapalu N."/>
            <person name="Simon A."/>
            <person name="Demenou B."/>
            <person name="Paumier D."/>
            <person name="Guillot M.-P."/>
            <person name="Gout L."/>
            <person name="Valade R."/>
        </authorList>
    </citation>
    <scope>NUCLEOTIDE SEQUENCE</scope>
    <source>
        <strain evidence="2">SE15195</strain>
    </source>
</reference>
<dbReference type="EMBL" id="CP099427">
    <property type="protein sequence ID" value="USW57873.1"/>
    <property type="molecule type" value="Genomic_DNA"/>
</dbReference>
<name>A0A9Q9EQT2_9PEZI</name>
<dbReference type="Pfam" id="PF12296">
    <property type="entry name" value="HsbA"/>
    <property type="match status" value="1"/>
</dbReference>
<dbReference type="GO" id="GO:0005576">
    <property type="term" value="C:extracellular region"/>
    <property type="evidence" value="ECO:0007669"/>
    <property type="project" value="TreeGrafter"/>
</dbReference>
<sequence>MRLTSLIISGLLTVASAHPLYSVVKRDAASIVAALKTVQTNVQTLNTTVTSFNKGDIDGLFKVLKIQKQTSAVGKSVEAATQTAQASEVLNEDDTFKVAEGVLALKADLDTFLPNLSSKKPAFDSVGVLFSVSKTVLKSLQDQKAQSGALGGAITPKLTGPLAGFAPLINAQIAEQFDKAIAVFQQPGGVIPLPAIPSFP</sequence>
<feature type="signal peptide" evidence="1">
    <location>
        <begin position="1"/>
        <end position="17"/>
    </location>
</feature>
<proteinExistence type="predicted"/>
<dbReference type="PANTHER" id="PTHR38123">
    <property type="entry name" value="CELL WALL SERINE-THREONINE-RICH GALACTOMANNOPROTEIN MP1 (AFU_ORTHOLOGUE AFUA_4G03240)"/>
    <property type="match status" value="1"/>
</dbReference>
<organism evidence="2 3">
    <name type="scientific">Septoria linicola</name>
    <dbReference type="NCBI Taxonomy" id="215465"/>
    <lineage>
        <taxon>Eukaryota</taxon>
        <taxon>Fungi</taxon>
        <taxon>Dikarya</taxon>
        <taxon>Ascomycota</taxon>
        <taxon>Pezizomycotina</taxon>
        <taxon>Dothideomycetes</taxon>
        <taxon>Dothideomycetidae</taxon>
        <taxon>Mycosphaerellales</taxon>
        <taxon>Mycosphaerellaceae</taxon>
        <taxon>Septoria</taxon>
    </lineage>
</organism>
<accession>A0A9Q9EQT2</accession>
<feature type="chain" id="PRO_5040411222" evidence="1">
    <location>
        <begin position="18"/>
        <end position="200"/>
    </location>
</feature>
<dbReference type="AlphaFoldDB" id="A0A9Q9EQT2"/>
<keyword evidence="3" id="KW-1185">Reference proteome</keyword>
<dbReference type="InterPro" id="IPR021054">
    <property type="entry name" value="Cell_wall_mannoprotein_1"/>
</dbReference>